<comment type="caution">
    <text evidence="4">The sequence shown here is derived from an EMBL/GenBank/DDBJ whole genome shotgun (WGS) entry which is preliminary data.</text>
</comment>
<evidence type="ECO:0000256" key="2">
    <source>
        <dbReference type="ARBA" id="ARBA00023172"/>
    </source>
</evidence>
<evidence type="ECO:0000313" key="4">
    <source>
        <dbReference type="EMBL" id="MPM31378.1"/>
    </source>
</evidence>
<dbReference type="PANTHER" id="PTHR30349:SF41">
    <property type="entry name" value="INTEGRASE_RECOMBINASE PROTEIN MJ0367-RELATED"/>
    <property type="match status" value="1"/>
</dbReference>
<reference evidence="4" key="1">
    <citation type="submission" date="2019-08" db="EMBL/GenBank/DDBJ databases">
        <authorList>
            <person name="Kucharzyk K."/>
            <person name="Murdoch R.W."/>
            <person name="Higgins S."/>
            <person name="Loffler F."/>
        </authorList>
    </citation>
    <scope>NUCLEOTIDE SEQUENCE</scope>
</reference>
<keyword evidence="1" id="KW-0238">DNA-binding</keyword>
<feature type="domain" description="Tyr recombinase" evidence="3">
    <location>
        <begin position="1"/>
        <end position="146"/>
    </location>
</feature>
<gene>
    <name evidence="4" type="primary">xerD_55</name>
    <name evidence="4" type="ORF">SDC9_77933</name>
</gene>
<dbReference type="InterPro" id="IPR011010">
    <property type="entry name" value="DNA_brk_join_enz"/>
</dbReference>
<dbReference type="EMBL" id="VSSQ01006056">
    <property type="protein sequence ID" value="MPM31378.1"/>
    <property type="molecule type" value="Genomic_DNA"/>
</dbReference>
<evidence type="ECO:0000259" key="3">
    <source>
        <dbReference type="PROSITE" id="PS51898"/>
    </source>
</evidence>
<evidence type="ECO:0000256" key="1">
    <source>
        <dbReference type="ARBA" id="ARBA00023125"/>
    </source>
</evidence>
<dbReference type="GO" id="GO:0006310">
    <property type="term" value="P:DNA recombination"/>
    <property type="evidence" value="ECO:0007669"/>
    <property type="project" value="UniProtKB-KW"/>
</dbReference>
<sequence length="176" mass="20200">MRIGDLELQQNTPSVYLTGKGTKMRKLPISTKVAGHLKNYLNTAHPAISRKDEDFLFYTISHGHRNKMSSDAVSLFMRKYGETGKKMCSEIPDRVHPHQLRHSRAMHLYRGGMPLVLLSEFLGHADVNTTRIYAWADTEMKRQAIQKITDKCEANATIEPIWENDEQMIKRLYGLA</sequence>
<dbReference type="InterPro" id="IPR002104">
    <property type="entry name" value="Integrase_catalytic"/>
</dbReference>
<keyword evidence="2" id="KW-0233">DNA recombination</keyword>
<organism evidence="4">
    <name type="scientific">bioreactor metagenome</name>
    <dbReference type="NCBI Taxonomy" id="1076179"/>
    <lineage>
        <taxon>unclassified sequences</taxon>
        <taxon>metagenomes</taxon>
        <taxon>ecological metagenomes</taxon>
    </lineage>
</organism>
<dbReference type="InterPro" id="IPR013762">
    <property type="entry name" value="Integrase-like_cat_sf"/>
</dbReference>
<accession>A0A644YTS5</accession>
<dbReference type="SUPFAM" id="SSF56349">
    <property type="entry name" value="DNA breaking-rejoining enzymes"/>
    <property type="match status" value="1"/>
</dbReference>
<dbReference type="Pfam" id="PF00589">
    <property type="entry name" value="Phage_integrase"/>
    <property type="match status" value="1"/>
</dbReference>
<dbReference type="Gene3D" id="1.10.443.10">
    <property type="entry name" value="Intergrase catalytic core"/>
    <property type="match status" value="1"/>
</dbReference>
<proteinExistence type="predicted"/>
<dbReference type="PROSITE" id="PS51898">
    <property type="entry name" value="TYR_RECOMBINASE"/>
    <property type="match status" value="1"/>
</dbReference>
<dbReference type="GO" id="GO:0015074">
    <property type="term" value="P:DNA integration"/>
    <property type="evidence" value="ECO:0007669"/>
    <property type="project" value="InterPro"/>
</dbReference>
<dbReference type="AlphaFoldDB" id="A0A644YTS5"/>
<dbReference type="PANTHER" id="PTHR30349">
    <property type="entry name" value="PHAGE INTEGRASE-RELATED"/>
    <property type="match status" value="1"/>
</dbReference>
<name>A0A644YTS5_9ZZZZ</name>
<dbReference type="GO" id="GO:0003677">
    <property type="term" value="F:DNA binding"/>
    <property type="evidence" value="ECO:0007669"/>
    <property type="project" value="UniProtKB-KW"/>
</dbReference>
<protein>
    <submittedName>
        <fullName evidence="4">Tyrosine recombinase XerD</fullName>
    </submittedName>
</protein>
<dbReference type="InterPro" id="IPR050090">
    <property type="entry name" value="Tyrosine_recombinase_XerCD"/>
</dbReference>